<gene>
    <name evidence="2" type="ORF">DVH24_014965</name>
</gene>
<dbReference type="AlphaFoldDB" id="A0A498K2D8"/>
<evidence type="ECO:0000313" key="2">
    <source>
        <dbReference type="EMBL" id="RXI01616.1"/>
    </source>
</evidence>
<name>A0A498K2D8_MALDO</name>
<accession>A0A498K2D8</accession>
<feature type="region of interest" description="Disordered" evidence="1">
    <location>
        <begin position="23"/>
        <end position="69"/>
    </location>
</feature>
<feature type="compositionally biased region" description="Acidic residues" evidence="1">
    <location>
        <begin position="29"/>
        <end position="38"/>
    </location>
</feature>
<sequence length="365" mass="40100">MESMSHGGSFSFSCSESDMNFSSLSHFTDDDDDDDESYIEIALDHHHHDHPKPSNQDDDEDEDRDRGALDHADYLRISFSSSLLPELSATTLSPNLVSKPASDHPINHIPSSPTVSYSCPLDSSSMEGSSRGPLGSDEPSRLHRSTSTKERLPRVNRLVNTLLFGLRSSSESPTPADDADLERSRKASNKRTSRKGGIMKLLFKFRAMNLGALVASFAKPRLAACDDDDPHQSQNINRRRKNNKSKESGSSTLPWSVQKKQGKSSRTKNSSEAVGGGDKSRVLLEINLSAVRGFLEAIGNSMSTGGTGRKERRTRSCPSSIKSSPIHQGFTIDDHSNKVYFHTRETSIQAAIAHCKTSFEQTSMS</sequence>
<evidence type="ECO:0000313" key="3">
    <source>
        <dbReference type="Proteomes" id="UP000290289"/>
    </source>
</evidence>
<feature type="compositionally biased region" description="Polar residues" evidence="1">
    <location>
        <begin position="109"/>
        <end position="128"/>
    </location>
</feature>
<dbReference type="EMBL" id="RDQH01000330">
    <property type="protein sequence ID" value="RXI01616.1"/>
    <property type="molecule type" value="Genomic_DNA"/>
</dbReference>
<feature type="region of interest" description="Disordered" evidence="1">
    <location>
        <begin position="302"/>
        <end position="324"/>
    </location>
</feature>
<proteinExistence type="predicted"/>
<feature type="region of interest" description="Disordered" evidence="1">
    <location>
        <begin position="166"/>
        <end position="193"/>
    </location>
</feature>
<comment type="caution">
    <text evidence="2">The sequence shown here is derived from an EMBL/GenBank/DDBJ whole genome shotgun (WGS) entry which is preliminary data.</text>
</comment>
<feature type="region of interest" description="Disordered" evidence="1">
    <location>
        <begin position="100"/>
        <end position="154"/>
    </location>
</feature>
<feature type="region of interest" description="Disordered" evidence="1">
    <location>
        <begin position="225"/>
        <end position="276"/>
    </location>
</feature>
<organism evidence="2 3">
    <name type="scientific">Malus domestica</name>
    <name type="common">Apple</name>
    <name type="synonym">Pyrus malus</name>
    <dbReference type="NCBI Taxonomy" id="3750"/>
    <lineage>
        <taxon>Eukaryota</taxon>
        <taxon>Viridiplantae</taxon>
        <taxon>Streptophyta</taxon>
        <taxon>Embryophyta</taxon>
        <taxon>Tracheophyta</taxon>
        <taxon>Spermatophyta</taxon>
        <taxon>Magnoliopsida</taxon>
        <taxon>eudicotyledons</taxon>
        <taxon>Gunneridae</taxon>
        <taxon>Pentapetalae</taxon>
        <taxon>rosids</taxon>
        <taxon>fabids</taxon>
        <taxon>Rosales</taxon>
        <taxon>Rosaceae</taxon>
        <taxon>Amygdaloideae</taxon>
        <taxon>Maleae</taxon>
        <taxon>Malus</taxon>
    </lineage>
</organism>
<evidence type="ECO:0000256" key="1">
    <source>
        <dbReference type="SAM" id="MobiDB-lite"/>
    </source>
</evidence>
<protein>
    <submittedName>
        <fullName evidence="2">Uncharacterized protein</fullName>
    </submittedName>
</protein>
<dbReference type="Proteomes" id="UP000290289">
    <property type="component" value="Chromosome 4"/>
</dbReference>
<keyword evidence="3" id="KW-1185">Reference proteome</keyword>
<reference evidence="2 3" key="1">
    <citation type="submission" date="2018-10" db="EMBL/GenBank/DDBJ databases">
        <title>A high-quality apple genome assembly.</title>
        <authorList>
            <person name="Hu J."/>
        </authorList>
    </citation>
    <scope>NUCLEOTIDE SEQUENCE [LARGE SCALE GENOMIC DNA]</scope>
    <source>
        <strain evidence="3">cv. HFTH1</strain>
        <tissue evidence="2">Young leaf</tissue>
    </source>
</reference>